<feature type="transmembrane region" description="Helical" evidence="10">
    <location>
        <begin position="513"/>
        <end position="536"/>
    </location>
</feature>
<dbReference type="Gene3D" id="3.40.50.300">
    <property type="entry name" value="P-loop containing nucleotide triphosphate hydrolases"/>
    <property type="match status" value="2"/>
</dbReference>
<feature type="transmembrane region" description="Helical" evidence="10">
    <location>
        <begin position="627"/>
        <end position="648"/>
    </location>
</feature>
<dbReference type="GO" id="GO:0140359">
    <property type="term" value="F:ABC-type transporter activity"/>
    <property type="evidence" value="ECO:0007669"/>
    <property type="project" value="InterPro"/>
</dbReference>
<dbReference type="GO" id="GO:0005524">
    <property type="term" value="F:ATP binding"/>
    <property type="evidence" value="ECO:0007669"/>
    <property type="project" value="UniProtKB-KW"/>
</dbReference>
<evidence type="ECO:0000256" key="9">
    <source>
        <dbReference type="SAM" id="MobiDB-lite"/>
    </source>
</evidence>
<proteinExistence type="inferred from homology"/>
<evidence type="ECO:0000256" key="7">
    <source>
        <dbReference type="ARBA" id="ARBA00022989"/>
    </source>
</evidence>
<feature type="region of interest" description="Disordered" evidence="9">
    <location>
        <begin position="1473"/>
        <end position="1549"/>
    </location>
</feature>
<feature type="transmembrane region" description="Helical" evidence="10">
    <location>
        <begin position="738"/>
        <end position="755"/>
    </location>
</feature>
<dbReference type="GO" id="GO:0016020">
    <property type="term" value="C:membrane"/>
    <property type="evidence" value="ECO:0007669"/>
    <property type="project" value="UniProtKB-SubCell"/>
</dbReference>
<comment type="similarity">
    <text evidence="2">Belongs to the ABC transporter superfamily. ABCG family. PDR (TC 3.A.1.205) subfamily.</text>
</comment>
<keyword evidence="5" id="KW-0547">Nucleotide-binding</keyword>
<feature type="transmembrane region" description="Helical" evidence="10">
    <location>
        <begin position="573"/>
        <end position="593"/>
    </location>
</feature>
<dbReference type="FunFam" id="3.40.50.300:FF:000054">
    <property type="entry name" value="ABC multidrug transporter atrF"/>
    <property type="match status" value="1"/>
</dbReference>
<dbReference type="SMART" id="SM00382">
    <property type="entry name" value="AAA"/>
    <property type="match status" value="2"/>
</dbReference>
<dbReference type="PROSITE" id="PS00211">
    <property type="entry name" value="ABC_TRANSPORTER_1"/>
    <property type="match status" value="1"/>
</dbReference>
<keyword evidence="4 10" id="KW-0812">Transmembrane</keyword>
<dbReference type="InterPro" id="IPR034003">
    <property type="entry name" value="ABCG_PDR_2"/>
</dbReference>
<gene>
    <name evidence="12" type="ORF">BDZ90DRAFT_280593</name>
</gene>
<feature type="compositionally biased region" description="Basic and acidic residues" evidence="9">
    <location>
        <begin position="1485"/>
        <end position="1496"/>
    </location>
</feature>
<organism evidence="12 13">
    <name type="scientific">Jaminaea rosea</name>
    <dbReference type="NCBI Taxonomy" id="1569628"/>
    <lineage>
        <taxon>Eukaryota</taxon>
        <taxon>Fungi</taxon>
        <taxon>Dikarya</taxon>
        <taxon>Basidiomycota</taxon>
        <taxon>Ustilaginomycotina</taxon>
        <taxon>Exobasidiomycetes</taxon>
        <taxon>Microstromatales</taxon>
        <taxon>Microstromatales incertae sedis</taxon>
        <taxon>Jaminaea</taxon>
    </lineage>
</organism>
<evidence type="ECO:0000256" key="5">
    <source>
        <dbReference type="ARBA" id="ARBA00022741"/>
    </source>
</evidence>
<evidence type="ECO:0000313" key="12">
    <source>
        <dbReference type="EMBL" id="PWN26572.1"/>
    </source>
</evidence>
<dbReference type="InterPro" id="IPR010929">
    <property type="entry name" value="PDR_CDR_ABC"/>
</dbReference>
<dbReference type="InterPro" id="IPR043926">
    <property type="entry name" value="ABCG_dom"/>
</dbReference>
<feature type="region of interest" description="Disordered" evidence="9">
    <location>
        <begin position="1"/>
        <end position="57"/>
    </location>
</feature>
<dbReference type="PANTHER" id="PTHR19241">
    <property type="entry name" value="ATP-BINDING CASSETTE TRANSPORTER"/>
    <property type="match status" value="1"/>
</dbReference>
<feature type="transmembrane region" description="Helical" evidence="10">
    <location>
        <begin position="1311"/>
        <end position="1337"/>
    </location>
</feature>
<dbReference type="InterPro" id="IPR029481">
    <property type="entry name" value="ABC_trans_N"/>
</dbReference>
<feature type="domain" description="ABC transporter" evidence="11">
    <location>
        <begin position="118"/>
        <end position="372"/>
    </location>
</feature>
<evidence type="ECO:0000256" key="6">
    <source>
        <dbReference type="ARBA" id="ARBA00022840"/>
    </source>
</evidence>
<dbReference type="CDD" id="cd03233">
    <property type="entry name" value="ABCG_PDR_domain1"/>
    <property type="match status" value="1"/>
</dbReference>
<evidence type="ECO:0000256" key="1">
    <source>
        <dbReference type="ARBA" id="ARBA00004141"/>
    </source>
</evidence>
<dbReference type="GeneID" id="37031116"/>
<dbReference type="SUPFAM" id="SSF52540">
    <property type="entry name" value="P-loop containing nucleoside triphosphate hydrolases"/>
    <property type="match status" value="2"/>
</dbReference>
<dbReference type="Proteomes" id="UP000245884">
    <property type="component" value="Unassembled WGS sequence"/>
</dbReference>
<keyword evidence="6" id="KW-0067">ATP-binding</keyword>
<feature type="region of interest" description="Disordered" evidence="9">
    <location>
        <begin position="782"/>
        <end position="804"/>
    </location>
</feature>
<dbReference type="Pfam" id="PF14510">
    <property type="entry name" value="ABC_trans_N"/>
    <property type="match status" value="1"/>
</dbReference>
<protein>
    <submittedName>
        <fullName evidence="12">Putative SNQ2-ABC transporter</fullName>
    </submittedName>
</protein>
<dbReference type="GO" id="GO:0016887">
    <property type="term" value="F:ATP hydrolysis activity"/>
    <property type="evidence" value="ECO:0007669"/>
    <property type="project" value="InterPro"/>
</dbReference>
<evidence type="ECO:0000256" key="4">
    <source>
        <dbReference type="ARBA" id="ARBA00022692"/>
    </source>
</evidence>
<keyword evidence="7 10" id="KW-1133">Transmembrane helix</keyword>
<dbReference type="InterPro" id="IPR013525">
    <property type="entry name" value="ABC2_TM"/>
</dbReference>
<feature type="compositionally biased region" description="Basic and acidic residues" evidence="9">
    <location>
        <begin position="1540"/>
        <end position="1549"/>
    </location>
</feature>
<feature type="domain" description="ABC transporter" evidence="11">
    <location>
        <begin position="815"/>
        <end position="1064"/>
    </location>
</feature>
<dbReference type="InterPro" id="IPR003593">
    <property type="entry name" value="AAA+_ATPase"/>
</dbReference>
<feature type="compositionally biased region" description="Low complexity" evidence="9">
    <location>
        <begin position="1"/>
        <end position="18"/>
    </location>
</feature>
<feature type="compositionally biased region" description="Basic and acidic residues" evidence="9">
    <location>
        <begin position="35"/>
        <end position="50"/>
    </location>
</feature>
<dbReference type="InterPro" id="IPR003439">
    <property type="entry name" value="ABC_transporter-like_ATP-bd"/>
</dbReference>
<dbReference type="PROSITE" id="PS50893">
    <property type="entry name" value="ABC_TRANSPORTER_2"/>
    <property type="match status" value="2"/>
</dbReference>
<feature type="transmembrane region" description="Helical" evidence="10">
    <location>
        <begin position="1197"/>
        <end position="1221"/>
    </location>
</feature>
<feature type="transmembrane region" description="Helical" evidence="10">
    <location>
        <begin position="1278"/>
        <end position="1299"/>
    </location>
</feature>
<keyword evidence="8 10" id="KW-0472">Membrane</keyword>
<dbReference type="Pfam" id="PF01061">
    <property type="entry name" value="ABC2_membrane"/>
    <property type="match status" value="2"/>
</dbReference>
<accession>A0A316UMP9</accession>
<dbReference type="Pfam" id="PF19055">
    <property type="entry name" value="ABC2_membrane_7"/>
    <property type="match status" value="1"/>
</dbReference>
<evidence type="ECO:0000256" key="10">
    <source>
        <dbReference type="SAM" id="Phobius"/>
    </source>
</evidence>
<dbReference type="InterPro" id="IPR017871">
    <property type="entry name" value="ABC_transporter-like_CS"/>
</dbReference>
<dbReference type="RefSeq" id="XP_025361184.1">
    <property type="nucleotide sequence ID" value="XM_025509293.1"/>
</dbReference>
<dbReference type="Pfam" id="PF06422">
    <property type="entry name" value="PDR_CDR"/>
    <property type="match status" value="1"/>
</dbReference>
<dbReference type="InterPro" id="IPR034001">
    <property type="entry name" value="ABCG_PDR_1"/>
</dbReference>
<feature type="transmembrane region" description="Helical" evidence="10">
    <location>
        <begin position="1167"/>
        <end position="1185"/>
    </location>
</feature>
<evidence type="ECO:0000313" key="13">
    <source>
        <dbReference type="Proteomes" id="UP000245884"/>
    </source>
</evidence>
<name>A0A316UMP9_9BASI</name>
<keyword evidence="13" id="KW-1185">Reference proteome</keyword>
<dbReference type="InterPro" id="IPR027417">
    <property type="entry name" value="P-loop_NTPase"/>
</dbReference>
<evidence type="ECO:0000256" key="8">
    <source>
        <dbReference type="ARBA" id="ARBA00023136"/>
    </source>
</evidence>
<keyword evidence="3" id="KW-0813">Transport</keyword>
<dbReference type="Pfam" id="PF00005">
    <property type="entry name" value="ABC_tran"/>
    <property type="match status" value="2"/>
</dbReference>
<feature type="transmembrane region" description="Helical" evidence="10">
    <location>
        <begin position="1443"/>
        <end position="1463"/>
    </location>
</feature>
<dbReference type="OrthoDB" id="245989at2759"/>
<dbReference type="CDD" id="cd03232">
    <property type="entry name" value="ABCG_PDR_domain2"/>
    <property type="match status" value="1"/>
</dbReference>
<feature type="transmembrane region" description="Helical" evidence="10">
    <location>
        <begin position="599"/>
        <end position="620"/>
    </location>
</feature>
<comment type="subcellular location">
    <subcellularLocation>
        <location evidence="1">Membrane</location>
        <topology evidence="1">Multi-pass membrane protein</topology>
    </subcellularLocation>
</comment>
<feature type="transmembrane region" description="Helical" evidence="10">
    <location>
        <begin position="1242"/>
        <end position="1266"/>
    </location>
</feature>
<sequence length="1549" mass="169155">MTSPSSSPVSAAATPAASNHGDDGIATAKEQQSPDIEKGAAAQREHERPPTYDPFDESAKFDLDLHLRRLREKAEDIGLEQRTMGVAFRGLSVDGVGAGLTQQATMGSLVTEATKIHHHVANLFHSPPIRHILQDVTGCVRPGEMLLVLGRPGSGCTTLLKTLAKLWEGYKDVRGDVSWEGFGPKELNGPLRPDVVYCPEDDIHFPTLQVGDTLDFAIASRAPQAKRRMDLEQAEASRKEYIRLNKEVIATTLGLSHTYNTPVGNELIRGISGGEKKRVSIAEILASRCRVACFDNSSRGLDSSTALEFVQAMRTATDVGQLATLCSMYQPGQALTDLFDKVIVLNEGRMVFFGGKMSEAHEYFYSLGFEPQPRQTTADFLVACTDSLGRRIRPGYEGRVPKTPGEQALAFQQSAQGQKCREQVDEYIAELARARSEDEATQKYRDLAQQDKAKRVPDSSRFVLSWRQQITLSIKRRAQIMWGDKLTTIIISVACTMQALIIGSTFYDMPTTSAGFFSRGGVLFFSLLYFAFLSAAEIPNSYAQRPIVIRHHRFGFCSPAADSLANTLLDIPVRCISITCFSLILYFLTGLHASGSAFFIFYSVVIASTLAMTATFRALAAIFRAEATATLFSGLIIIALSLYAGYVVPRPSMVDWWRWISYANPLSFAFEILITNEFRNLNVPCASLIPAGPSYANVNPANQVCAISGARPGQTVINGLEYAQFSFGYLWENRKRNAGIILAMFVFSVTVYAVATEFQSDPSSAGGVMVFKKGTAAAAAATKQKTGADGGDVESGKGGTPETMSADRDAAIAEIETSKATFSWHHLNYEVLVKGKPRQLLCNVSGYVKPGSLVALMGASGAGKTTLLNVLAHRTSTGVVTGDLKLSGRPVPASFQAGTSYCQQMDVHLATTSVREALRFSAELRQPAEVSLADKHAYVEQVLSMLEMNEWADAIVGEVGQGLSVEQRKRLTIGVELAAKPSLLLFLDEPTSGLDGQAAWSIVRLLRKLADAGQAIVCTIHQPSGELFCVFDRLLLLQRGGRTVYFGDIGPNGNTVADYFESRSGQVCKENDNVAEYMLDVIGAGASGGNAKGQDWHALFVASDMHQQLQRDLIDIESSSEGLVLSPEEEARGNREYAASYMTQLRSVFWRTAVHYWRDPTYLGSKIGLCLFAGLFIGSSFWHQGAKVSVASLQNKLFAIFMSLVLSVSLAQQMQPVFLLFRSLYEARESPSKLYHWTVLPLTYILVEVPWNIVASTTFWLPWFFMTRFNPDNSARAAFSWFLICVIFQIYWTAFAAAVATVSANAMIASVAFSFFFSFVVVFCGVVQPPALMPYFWRQWLPPLSPFTYLLESLLANTLIDQPVRCEPAEFSTLVPPQGQSCEAFLSNFSSTLDQPPLGPGYYQTAPDGMSCSYCQYREGITFLSGLSAGPTHFDASHRFRNVGILAAYCLFNLALLGGLFWLRVRPKNAGSMKASKMPAAAGTQDDKVEQEKEDAVDATTRAAALTASHPEAPGEAEAVLAGSNGHAAANATATTTPRNEAREVKETD</sequence>
<dbReference type="EMBL" id="KZ819671">
    <property type="protein sequence ID" value="PWN26572.1"/>
    <property type="molecule type" value="Genomic_DNA"/>
</dbReference>
<reference evidence="12 13" key="1">
    <citation type="journal article" date="2018" name="Mol. Biol. Evol.">
        <title>Broad Genomic Sampling Reveals a Smut Pathogenic Ancestry of the Fungal Clade Ustilaginomycotina.</title>
        <authorList>
            <person name="Kijpornyongpan T."/>
            <person name="Mondo S.J."/>
            <person name="Barry K."/>
            <person name="Sandor L."/>
            <person name="Lee J."/>
            <person name="Lipzen A."/>
            <person name="Pangilinan J."/>
            <person name="LaButti K."/>
            <person name="Hainaut M."/>
            <person name="Henrissat B."/>
            <person name="Grigoriev I.V."/>
            <person name="Spatafora J.W."/>
            <person name="Aime M.C."/>
        </authorList>
    </citation>
    <scope>NUCLEOTIDE SEQUENCE [LARGE SCALE GENOMIC DNA]</scope>
    <source>
        <strain evidence="12 13">MCA 5214</strain>
    </source>
</reference>
<dbReference type="STRING" id="1569628.A0A316UMP9"/>
<evidence type="ECO:0000259" key="11">
    <source>
        <dbReference type="PROSITE" id="PS50893"/>
    </source>
</evidence>
<evidence type="ECO:0000256" key="2">
    <source>
        <dbReference type="ARBA" id="ARBA00006012"/>
    </source>
</evidence>
<feature type="compositionally biased region" description="Low complexity" evidence="9">
    <location>
        <begin position="1528"/>
        <end position="1537"/>
    </location>
</feature>
<evidence type="ECO:0000256" key="3">
    <source>
        <dbReference type="ARBA" id="ARBA00022448"/>
    </source>
</evidence>